<evidence type="ECO:0000256" key="4">
    <source>
        <dbReference type="SAM" id="MobiDB-lite"/>
    </source>
</evidence>
<dbReference type="GO" id="GO:0000139">
    <property type="term" value="C:Golgi membrane"/>
    <property type="evidence" value="ECO:0007669"/>
    <property type="project" value="TreeGrafter"/>
</dbReference>
<keyword evidence="5" id="KW-0732">Signal</keyword>
<dbReference type="PANTHER" id="PTHR31306:SF4">
    <property type="entry name" value="ALPHA-1,2-GALACTOSYLTRANSFERASE"/>
    <property type="match status" value="1"/>
</dbReference>
<name>A0A3N4KEF4_9PEZI</name>
<dbReference type="Gene3D" id="3.90.550.10">
    <property type="entry name" value="Spore Coat Polysaccharide Biosynthesis Protein SpsA, Chain A"/>
    <property type="match status" value="1"/>
</dbReference>
<evidence type="ECO:0000313" key="7">
    <source>
        <dbReference type="Proteomes" id="UP000277580"/>
    </source>
</evidence>
<dbReference type="OrthoDB" id="205108at2759"/>
<evidence type="ECO:0000256" key="2">
    <source>
        <dbReference type="ARBA" id="ARBA00022676"/>
    </source>
</evidence>
<dbReference type="InterPro" id="IPR008630">
    <property type="entry name" value="Glyco_trans_34"/>
</dbReference>
<feature type="compositionally biased region" description="Low complexity" evidence="4">
    <location>
        <begin position="74"/>
        <end position="90"/>
    </location>
</feature>
<keyword evidence="2" id="KW-0328">Glycosyltransferase</keyword>
<dbReference type="GO" id="GO:0016757">
    <property type="term" value="F:glycosyltransferase activity"/>
    <property type="evidence" value="ECO:0007669"/>
    <property type="project" value="UniProtKB-KW"/>
</dbReference>
<feature type="compositionally biased region" description="Basic and acidic residues" evidence="4">
    <location>
        <begin position="100"/>
        <end position="120"/>
    </location>
</feature>
<dbReference type="STRING" id="1392247.A0A3N4KEF4"/>
<evidence type="ECO:0008006" key="8">
    <source>
        <dbReference type="Google" id="ProtNLM"/>
    </source>
</evidence>
<keyword evidence="3" id="KW-0808">Transferase</keyword>
<organism evidence="6 7">
    <name type="scientific">Morchella conica CCBAS932</name>
    <dbReference type="NCBI Taxonomy" id="1392247"/>
    <lineage>
        <taxon>Eukaryota</taxon>
        <taxon>Fungi</taxon>
        <taxon>Dikarya</taxon>
        <taxon>Ascomycota</taxon>
        <taxon>Pezizomycotina</taxon>
        <taxon>Pezizomycetes</taxon>
        <taxon>Pezizales</taxon>
        <taxon>Morchellaceae</taxon>
        <taxon>Morchella</taxon>
    </lineage>
</organism>
<dbReference type="PANTHER" id="PTHR31306">
    <property type="entry name" value="ALPHA-1,6-MANNOSYLTRANSFERASE MNN11-RELATED"/>
    <property type="match status" value="1"/>
</dbReference>
<gene>
    <name evidence="6" type="ORF">P167DRAFT_548495</name>
</gene>
<dbReference type="Pfam" id="PF05637">
    <property type="entry name" value="Glyco_transf_34"/>
    <property type="match status" value="1"/>
</dbReference>
<sequence length="422" mass="47555">MARLYSKSCFLALILVFLFVTFAAFFDSLPKNPYYGAASSLLNQNQDSQFQGDAGQALAQGQLTSIHHAYYTTTTTSTRAITPEPTLEPETTPDEEQTEEERKEEEKKKKAEDKKRIEEKRKKQIQAAKVAKQVDFTIPDDIKYDPAGPRPDQIILLCASDGKGHNGGIENLFEQTQANRQAYADFHGYTYHFINISKYDIGGSHPVWAKLPAIAETFNTFPDAQWIWWLDLDAIIMTPSVDLNKMLLSHGALERKILTGQPLNRPGGGATEVATPETFDVKNIDLIFSQDHNGVNAGSFFIRRSHWTRLFMDIWADPDFIMKPWLGQEQSAVLHLALHHRTVMEHFALVPQTTLNAYAIGTPGMGWQKGDLVVHFAGCWVEDQCSMRWEQYSAMKEPIPEKPEVKEPTRLEPELSADAAAP</sequence>
<evidence type="ECO:0000256" key="5">
    <source>
        <dbReference type="SAM" id="SignalP"/>
    </source>
</evidence>
<dbReference type="Proteomes" id="UP000277580">
    <property type="component" value="Unassembled WGS sequence"/>
</dbReference>
<evidence type="ECO:0000313" key="6">
    <source>
        <dbReference type="EMBL" id="RPB08904.1"/>
    </source>
</evidence>
<dbReference type="InterPro" id="IPR029044">
    <property type="entry name" value="Nucleotide-diphossugar_trans"/>
</dbReference>
<feature type="region of interest" description="Disordered" evidence="4">
    <location>
        <begin position="74"/>
        <end position="120"/>
    </location>
</feature>
<comment type="similarity">
    <text evidence="1">Belongs to the glycosyltransferase 34 family.</text>
</comment>
<dbReference type="AlphaFoldDB" id="A0A3N4KEF4"/>
<feature type="chain" id="PRO_5018136254" description="Galactosyl transferase" evidence="5">
    <location>
        <begin position="24"/>
        <end position="422"/>
    </location>
</feature>
<proteinExistence type="inferred from homology"/>
<feature type="signal peptide" evidence="5">
    <location>
        <begin position="1"/>
        <end position="23"/>
    </location>
</feature>
<evidence type="ECO:0000256" key="1">
    <source>
        <dbReference type="ARBA" id="ARBA00005664"/>
    </source>
</evidence>
<feature type="region of interest" description="Disordered" evidence="4">
    <location>
        <begin position="397"/>
        <end position="422"/>
    </location>
</feature>
<evidence type="ECO:0000256" key="3">
    <source>
        <dbReference type="ARBA" id="ARBA00022679"/>
    </source>
</evidence>
<reference evidence="6 7" key="1">
    <citation type="journal article" date="2018" name="Nat. Ecol. Evol.">
        <title>Pezizomycetes genomes reveal the molecular basis of ectomycorrhizal truffle lifestyle.</title>
        <authorList>
            <person name="Murat C."/>
            <person name="Payen T."/>
            <person name="Noel B."/>
            <person name="Kuo A."/>
            <person name="Morin E."/>
            <person name="Chen J."/>
            <person name="Kohler A."/>
            <person name="Krizsan K."/>
            <person name="Balestrini R."/>
            <person name="Da Silva C."/>
            <person name="Montanini B."/>
            <person name="Hainaut M."/>
            <person name="Levati E."/>
            <person name="Barry K.W."/>
            <person name="Belfiori B."/>
            <person name="Cichocki N."/>
            <person name="Clum A."/>
            <person name="Dockter R.B."/>
            <person name="Fauchery L."/>
            <person name="Guy J."/>
            <person name="Iotti M."/>
            <person name="Le Tacon F."/>
            <person name="Lindquist E.A."/>
            <person name="Lipzen A."/>
            <person name="Malagnac F."/>
            <person name="Mello A."/>
            <person name="Molinier V."/>
            <person name="Miyauchi S."/>
            <person name="Poulain J."/>
            <person name="Riccioni C."/>
            <person name="Rubini A."/>
            <person name="Sitrit Y."/>
            <person name="Splivallo R."/>
            <person name="Traeger S."/>
            <person name="Wang M."/>
            <person name="Zifcakova L."/>
            <person name="Wipf D."/>
            <person name="Zambonelli A."/>
            <person name="Paolocci F."/>
            <person name="Nowrousian M."/>
            <person name="Ottonello S."/>
            <person name="Baldrian P."/>
            <person name="Spatafora J.W."/>
            <person name="Henrissat B."/>
            <person name="Nagy L.G."/>
            <person name="Aury J.M."/>
            <person name="Wincker P."/>
            <person name="Grigoriev I.V."/>
            <person name="Bonfante P."/>
            <person name="Martin F.M."/>
        </authorList>
    </citation>
    <scope>NUCLEOTIDE SEQUENCE [LARGE SCALE GENOMIC DNA]</scope>
    <source>
        <strain evidence="6 7">CCBAS932</strain>
    </source>
</reference>
<dbReference type="GO" id="GO:0006487">
    <property type="term" value="P:protein N-linked glycosylation"/>
    <property type="evidence" value="ECO:0007669"/>
    <property type="project" value="TreeGrafter"/>
</dbReference>
<protein>
    <recommendedName>
        <fullName evidence="8">Galactosyl transferase</fullName>
    </recommendedName>
</protein>
<feature type="compositionally biased region" description="Basic and acidic residues" evidence="4">
    <location>
        <begin position="398"/>
        <end position="413"/>
    </location>
</feature>
<dbReference type="EMBL" id="ML119157">
    <property type="protein sequence ID" value="RPB08904.1"/>
    <property type="molecule type" value="Genomic_DNA"/>
</dbReference>
<dbReference type="InParanoid" id="A0A3N4KEF4"/>
<accession>A0A3N4KEF4</accession>
<keyword evidence="7" id="KW-1185">Reference proteome</keyword>